<gene>
    <name evidence="2" type="ORF">LCGC14_0462100</name>
</gene>
<evidence type="ECO:0000256" key="1">
    <source>
        <dbReference type="SAM" id="Coils"/>
    </source>
</evidence>
<name>A0A0F9V1G1_9ZZZZ</name>
<sequence length="47" mass="5474">MGRNHELKLKLSKEEKEKLKKKAEALGLKVSTYIRMVSIKANFEVKK</sequence>
<organism evidence="2">
    <name type="scientific">marine sediment metagenome</name>
    <dbReference type="NCBI Taxonomy" id="412755"/>
    <lineage>
        <taxon>unclassified sequences</taxon>
        <taxon>metagenomes</taxon>
        <taxon>ecological metagenomes</taxon>
    </lineage>
</organism>
<dbReference type="InterPro" id="IPR053842">
    <property type="entry name" value="NikA-like"/>
</dbReference>
<evidence type="ECO:0000313" key="2">
    <source>
        <dbReference type="EMBL" id="KKN67346.1"/>
    </source>
</evidence>
<dbReference type="EMBL" id="LAZR01000476">
    <property type="protein sequence ID" value="KKN67346.1"/>
    <property type="molecule type" value="Genomic_DNA"/>
</dbReference>
<protein>
    <submittedName>
        <fullName evidence="2">Uncharacterized protein</fullName>
    </submittedName>
</protein>
<feature type="coiled-coil region" evidence="1">
    <location>
        <begin position="2"/>
        <end position="29"/>
    </location>
</feature>
<dbReference type="Pfam" id="PF21983">
    <property type="entry name" value="NikA-like"/>
    <property type="match status" value="1"/>
</dbReference>
<dbReference type="InterPro" id="IPR013321">
    <property type="entry name" value="Arc_rbn_hlx_hlx"/>
</dbReference>
<accession>A0A0F9V1G1</accession>
<dbReference type="GO" id="GO:0006355">
    <property type="term" value="P:regulation of DNA-templated transcription"/>
    <property type="evidence" value="ECO:0007669"/>
    <property type="project" value="InterPro"/>
</dbReference>
<proteinExistence type="predicted"/>
<dbReference type="AlphaFoldDB" id="A0A0F9V1G1"/>
<comment type="caution">
    <text evidence="2">The sequence shown here is derived from an EMBL/GenBank/DDBJ whole genome shotgun (WGS) entry which is preliminary data.</text>
</comment>
<reference evidence="2" key="1">
    <citation type="journal article" date="2015" name="Nature">
        <title>Complex archaea that bridge the gap between prokaryotes and eukaryotes.</title>
        <authorList>
            <person name="Spang A."/>
            <person name="Saw J.H."/>
            <person name="Jorgensen S.L."/>
            <person name="Zaremba-Niedzwiedzka K."/>
            <person name="Martijn J."/>
            <person name="Lind A.E."/>
            <person name="van Eijk R."/>
            <person name="Schleper C."/>
            <person name="Guy L."/>
            <person name="Ettema T.J."/>
        </authorList>
    </citation>
    <scope>NUCLEOTIDE SEQUENCE</scope>
</reference>
<dbReference type="Gene3D" id="1.10.1220.10">
    <property type="entry name" value="Met repressor-like"/>
    <property type="match status" value="1"/>
</dbReference>
<keyword evidence="1" id="KW-0175">Coiled coil</keyword>